<evidence type="ECO:0000313" key="6">
    <source>
        <dbReference type="Proteomes" id="UP000245086"/>
    </source>
</evidence>
<dbReference type="EMBL" id="BFBR01000014">
    <property type="protein sequence ID" value="GBF59411.1"/>
    <property type="molecule type" value="Genomic_DNA"/>
</dbReference>
<feature type="binding site" evidence="3">
    <location>
        <position position="232"/>
    </location>
    <ligand>
        <name>substrate</name>
    </ligand>
</feature>
<evidence type="ECO:0000256" key="2">
    <source>
        <dbReference type="PIRSR" id="PIRSR039026-1"/>
    </source>
</evidence>
<dbReference type="InterPro" id="IPR038404">
    <property type="entry name" value="TRAP_DctP_sf"/>
</dbReference>
<feature type="binding site" evidence="2">
    <location>
        <position position="195"/>
    </location>
    <ligand>
        <name>substrate</name>
    </ligand>
</feature>
<evidence type="ECO:0000256" key="4">
    <source>
        <dbReference type="SAM" id="SignalP"/>
    </source>
</evidence>
<dbReference type="RefSeq" id="WP_108986296.1">
    <property type="nucleotide sequence ID" value="NZ_BFBR01000014.1"/>
</dbReference>
<feature type="binding site" evidence="3">
    <location>
        <position position="258"/>
    </location>
    <ligand>
        <name>substrate</name>
    </ligand>
</feature>
<feature type="chain" id="PRO_5015109481" evidence="4">
    <location>
        <begin position="21"/>
        <end position="384"/>
    </location>
</feature>
<comment type="caution">
    <text evidence="5">The sequence shown here is derived from an EMBL/GenBank/DDBJ whole genome shotgun (WGS) entry which is preliminary data.</text>
</comment>
<sequence length="384" mass="40728">MDRRTLVTAVAIGTLSGAGAGIAAARVAGAGTGTAARDTTTAQGAVAGAVRLNMVTSWPKGMPGLGMSAERIAQRALALSGGTLDIKVYAAGELVGAFEVFDAVATGSADLYHSADYYWQGKNPAYPFFTAVPFGMTAMEQMGWLDHGGGQALWEELSAGFGIVPMAAANTCHQAGGWFKREIKSLADLKGLKMRIPGIGGEMIRRLGGAAVAMPGGEIYQALQSGVIDAAEFVGPWNDIGLGFYREAPYYYAPGLHEPGAILAVGVNKGKFDKLSRTHQEILRAACRESYAISVGEFTYQNGIAMEAMKAQHNVTLRRLPDDVVKEAAKIAQIMWAEAGAADPLAGRIYQSWLKAYRAMRPWSEEAEGIYLAERTRSLTLGAP</sequence>
<keyword evidence="1 4" id="KW-0732">Signal</keyword>
<dbReference type="Pfam" id="PF03480">
    <property type="entry name" value="DctP"/>
    <property type="match status" value="1"/>
</dbReference>
<organism evidence="5 6">
    <name type="scientific">Candidatus Phycosocius bacilliformis</name>
    <dbReference type="NCBI Taxonomy" id="1445552"/>
    <lineage>
        <taxon>Bacteria</taxon>
        <taxon>Pseudomonadati</taxon>
        <taxon>Pseudomonadota</taxon>
        <taxon>Alphaproteobacteria</taxon>
        <taxon>Caulobacterales</taxon>
        <taxon>Caulobacterales incertae sedis</taxon>
        <taxon>Candidatus Phycosocius</taxon>
    </lineage>
</organism>
<dbReference type="CDD" id="cd13604">
    <property type="entry name" value="PBP2_TRAP_ketoacid_lactate_like"/>
    <property type="match status" value="1"/>
</dbReference>
<dbReference type="GO" id="GO:0055085">
    <property type="term" value="P:transmembrane transport"/>
    <property type="evidence" value="ECO:0007669"/>
    <property type="project" value="InterPro"/>
</dbReference>
<evidence type="ECO:0000256" key="1">
    <source>
        <dbReference type="ARBA" id="ARBA00022729"/>
    </source>
</evidence>
<feature type="signal peptide" evidence="4">
    <location>
        <begin position="1"/>
        <end position="20"/>
    </location>
</feature>
<dbReference type="InterPro" id="IPR018389">
    <property type="entry name" value="DctP_fam"/>
</dbReference>
<proteinExistence type="predicted"/>
<feature type="binding site" evidence="2">
    <location>
        <position position="174"/>
    </location>
    <ligand>
        <name>substrate</name>
    </ligand>
</feature>
<dbReference type="Proteomes" id="UP000245086">
    <property type="component" value="Unassembled WGS sequence"/>
</dbReference>
<dbReference type="Gene3D" id="3.40.190.10">
    <property type="entry name" value="Periplasmic binding protein-like II"/>
    <property type="match status" value="1"/>
</dbReference>
<accession>A0A2P2EEC7</accession>
<dbReference type="NCBIfam" id="NF037995">
    <property type="entry name" value="TRAP_S1"/>
    <property type="match status" value="1"/>
</dbReference>
<dbReference type="GO" id="GO:0046872">
    <property type="term" value="F:metal ion binding"/>
    <property type="evidence" value="ECO:0007669"/>
    <property type="project" value="UniProtKB-KW"/>
</dbReference>
<keyword evidence="3" id="KW-0479">Metal-binding</keyword>
<gene>
    <name evidence="5" type="ORF">PbB2_03111</name>
</gene>
<dbReference type="Gene3D" id="3.40.190.170">
    <property type="entry name" value="Bacterial extracellular solute-binding protein, family 7"/>
    <property type="match status" value="1"/>
</dbReference>
<dbReference type="PIRSF" id="PIRSF039026">
    <property type="entry name" value="SiaP"/>
    <property type="match status" value="1"/>
</dbReference>
<name>A0A2P2EEC7_9PROT</name>
<protein>
    <submittedName>
        <fullName evidence="5">Monocarboxylate 2-oxoacid-binding periplasmic protein</fullName>
    </submittedName>
</protein>
<dbReference type="GO" id="GO:0031317">
    <property type="term" value="C:tripartite ATP-independent periplasmic transporter complex"/>
    <property type="evidence" value="ECO:0007669"/>
    <property type="project" value="InterPro"/>
</dbReference>
<dbReference type="SUPFAM" id="SSF53850">
    <property type="entry name" value="Periplasmic binding protein-like II"/>
    <property type="match status" value="1"/>
</dbReference>
<dbReference type="AlphaFoldDB" id="A0A2P2EEC7"/>
<dbReference type="OrthoDB" id="9780733at2"/>
<reference evidence="5 6" key="1">
    <citation type="journal article" date="2018" name="Genome Announc.">
        <title>Draft Genome Sequence of "Candidatus Phycosocius bacilliformis," an Alphaproteobacterial Ectosymbiont of the Hydrocarbon-Producing Green Alga Botryococcus braunii.</title>
        <authorList>
            <person name="Tanabe Y."/>
            <person name="Yamaguchi H."/>
            <person name="Watanabe M.M."/>
        </authorList>
    </citation>
    <scope>NUCLEOTIDE SEQUENCE [LARGE SCALE GENOMIC DNA]</scope>
    <source>
        <strain evidence="5 6">BOTRYCO-2</strain>
    </source>
</reference>
<evidence type="ECO:0000256" key="3">
    <source>
        <dbReference type="PIRSR" id="PIRSR039026-2"/>
    </source>
</evidence>
<keyword evidence="6" id="KW-1185">Reference proteome</keyword>
<dbReference type="PANTHER" id="PTHR33376">
    <property type="match status" value="1"/>
</dbReference>
<dbReference type="InterPro" id="IPR026289">
    <property type="entry name" value="SBP_TakP-like"/>
</dbReference>
<dbReference type="PANTHER" id="PTHR33376:SF5">
    <property type="entry name" value="EXTRACYTOPLASMIC SOLUTE RECEPTOR PROTEIN"/>
    <property type="match status" value="1"/>
</dbReference>
<feature type="binding site" evidence="3">
    <location>
        <position position="233"/>
    </location>
    <ligand>
        <name>Na(+)</name>
        <dbReference type="ChEBI" id="CHEBI:29101"/>
    </ligand>
</feature>
<evidence type="ECO:0000313" key="5">
    <source>
        <dbReference type="EMBL" id="GBF59411.1"/>
    </source>
</evidence>